<sequence>MLTSLELSLIIRITAIRRQCHRIGSCLSPAGDLRTRGVHYLSVHGTRRSGACCYKTLSLRTLTRREPEVSPLCRLATFLLEQLDGLPLLSQRAVDVRPVHSSADVSDAGGHQRLELCDVLHLSTEGYRHISGLNLRELTNITVLTMTPCGTAFDGRRTKEVSSLQEAYFRLIKVTILL</sequence>
<evidence type="ECO:0000313" key="1">
    <source>
        <dbReference type="EMBL" id="KAK2167686.1"/>
    </source>
</evidence>
<proteinExistence type="predicted"/>
<dbReference type="Proteomes" id="UP001208570">
    <property type="component" value="Unassembled WGS sequence"/>
</dbReference>
<reference evidence="1" key="1">
    <citation type="journal article" date="2023" name="Mol. Biol. Evol.">
        <title>Third-Generation Sequencing Reveals the Adaptive Role of the Epigenome in Three Deep-Sea Polychaetes.</title>
        <authorList>
            <person name="Perez M."/>
            <person name="Aroh O."/>
            <person name="Sun Y."/>
            <person name="Lan Y."/>
            <person name="Juniper S.K."/>
            <person name="Young C.R."/>
            <person name="Angers B."/>
            <person name="Qian P.Y."/>
        </authorList>
    </citation>
    <scope>NUCLEOTIDE SEQUENCE</scope>
    <source>
        <strain evidence="1">P08H-3</strain>
    </source>
</reference>
<keyword evidence="2" id="KW-1185">Reference proteome</keyword>
<comment type="caution">
    <text evidence="1">The sequence shown here is derived from an EMBL/GenBank/DDBJ whole genome shotgun (WGS) entry which is preliminary data.</text>
</comment>
<evidence type="ECO:0000313" key="2">
    <source>
        <dbReference type="Proteomes" id="UP001208570"/>
    </source>
</evidence>
<dbReference type="EMBL" id="JAODUP010000025">
    <property type="protein sequence ID" value="KAK2167686.1"/>
    <property type="molecule type" value="Genomic_DNA"/>
</dbReference>
<protein>
    <submittedName>
        <fullName evidence="1">Uncharacterized protein</fullName>
    </submittedName>
</protein>
<name>A0AAD9KA97_9ANNE</name>
<accession>A0AAD9KA97</accession>
<dbReference type="AlphaFoldDB" id="A0AAD9KA97"/>
<gene>
    <name evidence="1" type="ORF">LSH36_25g04040</name>
</gene>
<organism evidence="1 2">
    <name type="scientific">Paralvinella palmiformis</name>
    <dbReference type="NCBI Taxonomy" id="53620"/>
    <lineage>
        <taxon>Eukaryota</taxon>
        <taxon>Metazoa</taxon>
        <taxon>Spiralia</taxon>
        <taxon>Lophotrochozoa</taxon>
        <taxon>Annelida</taxon>
        <taxon>Polychaeta</taxon>
        <taxon>Sedentaria</taxon>
        <taxon>Canalipalpata</taxon>
        <taxon>Terebellida</taxon>
        <taxon>Terebelliformia</taxon>
        <taxon>Alvinellidae</taxon>
        <taxon>Paralvinella</taxon>
    </lineage>
</organism>